<accession>A0A7H9ANP7</accession>
<dbReference type="RefSeq" id="WP_179241369.1">
    <property type="nucleotide sequence ID" value="NZ_CP058595.1"/>
</dbReference>
<evidence type="ECO:0000256" key="1">
    <source>
        <dbReference type="ARBA" id="ARBA00001695"/>
    </source>
</evidence>
<keyword evidence="8" id="KW-1185">Reference proteome</keyword>
<dbReference type="EMBL" id="CP058595">
    <property type="protein sequence ID" value="QLG45079.1"/>
    <property type="molecule type" value="Genomic_DNA"/>
</dbReference>
<dbReference type="Proteomes" id="UP000509302">
    <property type="component" value="Chromosome"/>
</dbReference>
<dbReference type="Pfam" id="PF07745">
    <property type="entry name" value="Glyco_hydro_53"/>
    <property type="match status" value="1"/>
</dbReference>
<dbReference type="Gene3D" id="3.20.20.80">
    <property type="entry name" value="Glycosidases"/>
    <property type="match status" value="1"/>
</dbReference>
<evidence type="ECO:0000256" key="5">
    <source>
        <dbReference type="ARBA" id="ARBA00023295"/>
    </source>
</evidence>
<dbReference type="InterPro" id="IPR011683">
    <property type="entry name" value="Glyco_hydro_53"/>
</dbReference>
<dbReference type="SUPFAM" id="SSF51445">
    <property type="entry name" value="(Trans)glycosidases"/>
    <property type="match status" value="1"/>
</dbReference>
<dbReference type="PANTHER" id="PTHR34983:SF1">
    <property type="entry name" value="ARABINOGALACTAN ENDO-BETA-1,4-GALACTANASE A"/>
    <property type="match status" value="1"/>
</dbReference>
<proteinExistence type="inferred from homology"/>
<dbReference type="AlphaFoldDB" id="A0A7H9ANP7"/>
<feature type="signal peptide" evidence="6">
    <location>
        <begin position="1"/>
        <end position="22"/>
    </location>
</feature>
<evidence type="ECO:0000256" key="2">
    <source>
        <dbReference type="ARBA" id="ARBA00010687"/>
    </source>
</evidence>
<evidence type="ECO:0000256" key="6">
    <source>
        <dbReference type="RuleBase" id="RU361192"/>
    </source>
</evidence>
<dbReference type="PANTHER" id="PTHR34983">
    <property type="entry name" value="ARABINOGALACTAN ENDO-BETA-1,4-GALACTANASE A"/>
    <property type="match status" value="1"/>
</dbReference>
<sequence>MKKKSKFLKFAIVLAVMILASCDDVDEYIAENLPNTDSSEEESGIPIGVGDFEVRAMDVSFLPQLDRDGVMFKNDENETKDLLEIIKASGVNTVRLRLWAKNTNIYGYDEVKILSDRAKALGLKTWITIHYSDTWADLNNQKTPDDWPTSNLDELKDIVNNYTKNIVLALDPDYVQVGNEINKGILLPLGDYDINWQNFRDLVGVGCQAVREASSKAKIIMHYAGIGEGANNFFLGLYDLDYDIIAVSYYPIYYEGKGLDYLKSSLNELNATYRRPNVQENGQPYDQQIPQKLELLIAEVAYPFTEDNDDQTNNIYPAANASLLSEFSATREGQAAFLRGFRQTLSEIDNTLGFGYWGGEFVAFDGIDALNGLNGSNYDNHALFFRDTGSRKSFKELPALQEFKE</sequence>
<evidence type="ECO:0000313" key="7">
    <source>
        <dbReference type="EMBL" id="QLG45079.1"/>
    </source>
</evidence>
<protein>
    <recommendedName>
        <fullName evidence="3 6">Arabinogalactan endo-beta-1,4-galactanase</fullName>
        <ecNumber evidence="3 6">3.2.1.89</ecNumber>
    </recommendedName>
</protein>
<reference evidence="7 8" key="1">
    <citation type="journal article" date="2006" name="Int. J. Syst. Evol. Microbiol.">
        <title>Costertonia aggregata gen. nov., sp. nov., a mesophilic marine bacterium of the family Flavobacteriaceae, isolated from a mature biofilm.</title>
        <authorList>
            <person name="Kwon K.K."/>
            <person name="Lee Y.K."/>
            <person name="Lee H.K."/>
        </authorList>
    </citation>
    <scope>NUCLEOTIDE SEQUENCE [LARGE SCALE GENOMIC DNA]</scope>
    <source>
        <strain evidence="7 8">KCCM 42265</strain>
    </source>
</reference>
<comment type="catalytic activity">
    <reaction evidence="1 6">
        <text>The enzyme specifically hydrolyzes (1-&gt;4)-beta-D-galactosidic linkages in type I arabinogalactans.</text>
        <dbReference type="EC" id="3.2.1.89"/>
    </reaction>
</comment>
<dbReference type="PROSITE" id="PS51257">
    <property type="entry name" value="PROKAR_LIPOPROTEIN"/>
    <property type="match status" value="1"/>
</dbReference>
<keyword evidence="4 6" id="KW-0378">Hydrolase</keyword>
<feature type="chain" id="PRO_5029034543" description="Arabinogalactan endo-beta-1,4-galactanase" evidence="6">
    <location>
        <begin position="23"/>
        <end position="405"/>
    </location>
</feature>
<evidence type="ECO:0000256" key="3">
    <source>
        <dbReference type="ARBA" id="ARBA00012556"/>
    </source>
</evidence>
<dbReference type="KEGG" id="cagg:HYG79_06850"/>
<comment type="similarity">
    <text evidence="2 6">Belongs to the glycosyl hydrolase 53 family.</text>
</comment>
<evidence type="ECO:0000313" key="8">
    <source>
        <dbReference type="Proteomes" id="UP000509302"/>
    </source>
</evidence>
<gene>
    <name evidence="7" type="ORF">HYG79_06850</name>
</gene>
<keyword evidence="5 6" id="KW-0326">Glycosidase</keyword>
<keyword evidence="6" id="KW-0732">Signal</keyword>
<dbReference type="GO" id="GO:0031218">
    <property type="term" value="F:arabinogalactan endo-1,4-beta-galactosidase activity"/>
    <property type="evidence" value="ECO:0007669"/>
    <property type="project" value="UniProtKB-EC"/>
</dbReference>
<name>A0A7H9ANP7_9FLAO</name>
<dbReference type="InterPro" id="IPR017853">
    <property type="entry name" value="GH"/>
</dbReference>
<dbReference type="GO" id="GO:0045490">
    <property type="term" value="P:pectin catabolic process"/>
    <property type="evidence" value="ECO:0007669"/>
    <property type="project" value="TreeGrafter"/>
</dbReference>
<dbReference type="EC" id="3.2.1.89" evidence="3 6"/>
<dbReference type="GO" id="GO:0015926">
    <property type="term" value="F:glucosidase activity"/>
    <property type="evidence" value="ECO:0007669"/>
    <property type="project" value="InterPro"/>
</dbReference>
<evidence type="ECO:0000256" key="4">
    <source>
        <dbReference type="ARBA" id="ARBA00022801"/>
    </source>
</evidence>
<organism evidence="7 8">
    <name type="scientific">Costertonia aggregata</name>
    <dbReference type="NCBI Taxonomy" id="343403"/>
    <lineage>
        <taxon>Bacteria</taxon>
        <taxon>Pseudomonadati</taxon>
        <taxon>Bacteroidota</taxon>
        <taxon>Flavobacteriia</taxon>
        <taxon>Flavobacteriales</taxon>
        <taxon>Flavobacteriaceae</taxon>
        <taxon>Costertonia</taxon>
    </lineage>
</organism>